<evidence type="ECO:0000313" key="2">
    <source>
        <dbReference type="Proteomes" id="UP000004995"/>
    </source>
</evidence>
<dbReference type="EMBL" id="AGNK02000205">
    <property type="status" value="NOT_ANNOTATED_CDS"/>
    <property type="molecule type" value="Genomic_DNA"/>
</dbReference>
<sequence length="170" mass="19272">MAEASRGYKGKALVQYSDGLEEEDALRVYRFQVLLPSGVSTSLTLHNPGEEMLVRDLLLSVKRELNNASVGGGRMPEIQWDDNIFLTDLLDEKITDKIKLSNFDTKSTNILRLHHFIGYSWYKNMWDLTPQPDLVQELPAEYSTESALVDLTDNALQALWSNGIGERKLI</sequence>
<protein>
    <submittedName>
        <fullName evidence="1">Uncharacterized protein</fullName>
    </submittedName>
</protein>
<proteinExistence type="predicted"/>
<dbReference type="eggNOG" id="ENOG502QQS5">
    <property type="taxonomic scope" value="Eukaryota"/>
</dbReference>
<accession>K3YY36</accession>
<dbReference type="Proteomes" id="UP000004995">
    <property type="component" value="Unassembled WGS sequence"/>
</dbReference>
<reference evidence="2" key="1">
    <citation type="journal article" date="2012" name="Nat. Biotechnol.">
        <title>Reference genome sequence of the model plant Setaria.</title>
        <authorList>
            <person name="Bennetzen J.L."/>
            <person name="Schmutz J."/>
            <person name="Wang H."/>
            <person name="Percifield R."/>
            <person name="Hawkins J."/>
            <person name="Pontaroli A.C."/>
            <person name="Estep M."/>
            <person name="Feng L."/>
            <person name="Vaughn J.N."/>
            <person name="Grimwood J."/>
            <person name="Jenkins J."/>
            <person name="Barry K."/>
            <person name="Lindquist E."/>
            <person name="Hellsten U."/>
            <person name="Deshpande S."/>
            <person name="Wang X."/>
            <person name="Wu X."/>
            <person name="Mitros T."/>
            <person name="Triplett J."/>
            <person name="Yang X."/>
            <person name="Ye C.Y."/>
            <person name="Mauro-Herrera M."/>
            <person name="Wang L."/>
            <person name="Li P."/>
            <person name="Sharma M."/>
            <person name="Sharma R."/>
            <person name="Ronald P.C."/>
            <person name="Panaud O."/>
            <person name="Kellogg E.A."/>
            <person name="Brutnell T.P."/>
            <person name="Doust A.N."/>
            <person name="Tuskan G.A."/>
            <person name="Rokhsar D."/>
            <person name="Devos K.M."/>
        </authorList>
    </citation>
    <scope>NUCLEOTIDE SEQUENCE [LARGE SCALE GENOMIC DNA]</scope>
    <source>
        <strain evidence="2">cv. Yugu1</strain>
    </source>
</reference>
<dbReference type="EnsemblPlants" id="KQL29292">
    <property type="protein sequence ID" value="KQL29292"/>
    <property type="gene ID" value="SETIT_019186mg"/>
</dbReference>
<dbReference type="Gramene" id="KQL29292">
    <property type="protein sequence ID" value="KQL29292"/>
    <property type="gene ID" value="SETIT_019186mg"/>
</dbReference>
<name>K3YY36_SETIT</name>
<reference evidence="1" key="2">
    <citation type="submission" date="2018-08" db="UniProtKB">
        <authorList>
            <consortium name="EnsemblPlants"/>
        </authorList>
    </citation>
    <scope>IDENTIFICATION</scope>
    <source>
        <strain evidence="1">Yugu1</strain>
    </source>
</reference>
<dbReference type="InParanoid" id="K3YY36"/>
<organism evidence="1 2">
    <name type="scientific">Setaria italica</name>
    <name type="common">Foxtail millet</name>
    <name type="synonym">Panicum italicum</name>
    <dbReference type="NCBI Taxonomy" id="4555"/>
    <lineage>
        <taxon>Eukaryota</taxon>
        <taxon>Viridiplantae</taxon>
        <taxon>Streptophyta</taxon>
        <taxon>Embryophyta</taxon>
        <taxon>Tracheophyta</taxon>
        <taxon>Spermatophyta</taxon>
        <taxon>Magnoliopsida</taxon>
        <taxon>Liliopsida</taxon>
        <taxon>Poales</taxon>
        <taxon>Poaceae</taxon>
        <taxon>PACMAD clade</taxon>
        <taxon>Panicoideae</taxon>
        <taxon>Panicodae</taxon>
        <taxon>Paniceae</taxon>
        <taxon>Cenchrinae</taxon>
        <taxon>Setaria</taxon>
    </lineage>
</organism>
<dbReference type="AlphaFoldDB" id="K3YY36"/>
<keyword evidence="2" id="KW-1185">Reference proteome</keyword>
<evidence type="ECO:0000313" key="1">
    <source>
        <dbReference type="EnsemblPlants" id="KQL29292"/>
    </source>
</evidence>
<dbReference type="HOGENOM" id="CLU_134195_0_0_1"/>